<feature type="region of interest" description="Disordered" evidence="1">
    <location>
        <begin position="1"/>
        <end position="20"/>
    </location>
</feature>
<evidence type="ECO:0000313" key="3">
    <source>
        <dbReference type="Proteomes" id="UP000299102"/>
    </source>
</evidence>
<evidence type="ECO:0000256" key="1">
    <source>
        <dbReference type="SAM" id="MobiDB-lite"/>
    </source>
</evidence>
<dbReference type="AlphaFoldDB" id="A0A4C1SEE0"/>
<accession>A0A4C1SEE0</accession>
<comment type="caution">
    <text evidence="2">The sequence shown here is derived from an EMBL/GenBank/DDBJ whole genome shotgun (WGS) entry which is preliminary data.</text>
</comment>
<evidence type="ECO:0000313" key="2">
    <source>
        <dbReference type="EMBL" id="GBP00236.1"/>
    </source>
</evidence>
<reference evidence="2 3" key="1">
    <citation type="journal article" date="2019" name="Commun. Biol.">
        <title>The bagworm genome reveals a unique fibroin gene that provides high tensile strength.</title>
        <authorList>
            <person name="Kono N."/>
            <person name="Nakamura H."/>
            <person name="Ohtoshi R."/>
            <person name="Tomita M."/>
            <person name="Numata K."/>
            <person name="Arakawa K."/>
        </authorList>
    </citation>
    <scope>NUCLEOTIDE SEQUENCE [LARGE SCALE GENOMIC DNA]</scope>
</reference>
<organism evidence="2 3">
    <name type="scientific">Eumeta variegata</name>
    <name type="common">Bagworm moth</name>
    <name type="synonym">Eumeta japonica</name>
    <dbReference type="NCBI Taxonomy" id="151549"/>
    <lineage>
        <taxon>Eukaryota</taxon>
        <taxon>Metazoa</taxon>
        <taxon>Ecdysozoa</taxon>
        <taxon>Arthropoda</taxon>
        <taxon>Hexapoda</taxon>
        <taxon>Insecta</taxon>
        <taxon>Pterygota</taxon>
        <taxon>Neoptera</taxon>
        <taxon>Endopterygota</taxon>
        <taxon>Lepidoptera</taxon>
        <taxon>Glossata</taxon>
        <taxon>Ditrysia</taxon>
        <taxon>Tineoidea</taxon>
        <taxon>Psychidae</taxon>
        <taxon>Oiketicinae</taxon>
        <taxon>Eumeta</taxon>
    </lineage>
</organism>
<dbReference type="Proteomes" id="UP000299102">
    <property type="component" value="Unassembled WGS sequence"/>
</dbReference>
<protein>
    <submittedName>
        <fullName evidence="2">Uncharacterized protein</fullName>
    </submittedName>
</protein>
<proteinExistence type="predicted"/>
<gene>
    <name evidence="2" type="ORF">EVAR_857_1</name>
</gene>
<dbReference type="EMBL" id="BGZK01000005">
    <property type="protein sequence ID" value="GBP00236.1"/>
    <property type="molecule type" value="Genomic_DNA"/>
</dbReference>
<keyword evidence="3" id="KW-1185">Reference proteome</keyword>
<name>A0A4C1SEE0_EUMVA</name>
<sequence length="93" mass="9887">MIDGPLLHLSPKLSSPGPPSIRYPIPSREAGNALVPPSGLRVSMGGDDHLLYDGSPVYLPLEHAIKNDNILNFLAVAIVENEIMTNSGPATVF</sequence>
<feature type="compositionally biased region" description="Low complexity" evidence="1">
    <location>
        <begin position="1"/>
        <end position="15"/>
    </location>
</feature>